<reference evidence="11" key="1">
    <citation type="submission" date="2025-08" db="UniProtKB">
        <authorList>
            <consortium name="Ensembl"/>
        </authorList>
    </citation>
    <scope>IDENTIFICATION</scope>
</reference>
<dbReference type="FunFam" id="3.60.10.10:FF:000004">
    <property type="entry name" value="Type II inositol 1,4,5-trisphosphate 5-phosphatase"/>
    <property type="match status" value="1"/>
</dbReference>
<evidence type="ECO:0000256" key="5">
    <source>
        <dbReference type="ARBA" id="ARBA00022753"/>
    </source>
</evidence>
<evidence type="ECO:0000313" key="12">
    <source>
        <dbReference type="Proteomes" id="UP000694388"/>
    </source>
</evidence>
<dbReference type="CDD" id="cd09093">
    <property type="entry name" value="INPP5c_INPP5B"/>
    <property type="match status" value="1"/>
</dbReference>
<sequence>MFFRNVLEFWRGVANHVWSAAHRVGARGSQGGCIGRKLEEKLCCYCRAVVRCHTPIQPSTPLLPHLMSADCRFTIGIGSCSCLFKPRSVLPGIARIFVYSHRRMPLHANDLSLRQCIPVNEKFELQCERKQDFPVIGADEVVSLTCDPAWGRCLIVSLPFGSSSDLFLQQLARAQHDCQEKLLLGLPSPPFRWLDKYLLPGKRAQLVLQSDLLPDEELEHTNMSGGLSTPWDILKVGYNWTPEAPTRSSLASERRADGFTHSGFDRSYSEVIQRRENLVRCMLFGREQEYTSQQEYRVFVGTYNVNGQSPSEGLVPWLACDAEPPDIYCVGFQELDLSKEAFVFTDSPKEDEWLKAVFKSLHPGAQYVKVRLVRLVGMMLLLFAKKELVQYITDIEAETVGTGIMGKMGNKGGVAMHFLFHNTSFCVVNAHLAAHVEEFERRNQDFRDICSRMRFTPAQPMMPRQSITTHDVVLWLGDLNYRICDLDLEKVKCLIQAEDFAMLQQYDQLTIQKTKKVVFSGFIEGPIAFLPTYKYDPGTDNWDTSEKCRAPAWCDRILWRGETVKQLAYRSHRQLRLSDHKPVSSLFQIEVSRIDPVRYKKVFEDVVKAMDKMENEELPSVSLNQREFAFENVKFLQLQVQTLHIKNDGQVPCQFEFICKLDETLYCKPWLKVSPNRGILHRGENVLVELEVFVNKDTAPRLNAGADSLDDILILHLVGGKDYFITIAGSYLPSCFGCSIQALCLMREPIREVPPDTLSHLGRITSASDISDRNSLLKADALDVPKEIWMMVDHLFRNACHQEDLFQQPGLRSEIEEIRDALDTGFPESLPGSNHSVAEALLIFLEALPEPVICYELYTQVVEASGNSMLSKQVISWLPARHANVFRYLTSFLCELLKYSSANNVEANMLASLFGSLFLRPPPSRERNAGERAKGTTFMLMFLQNGS</sequence>
<proteinExistence type="inferred from homology"/>
<dbReference type="PROSITE" id="PS50238">
    <property type="entry name" value="RHOGAP"/>
    <property type="match status" value="1"/>
</dbReference>
<comment type="subcellular location">
    <subcellularLocation>
        <location evidence="2">Cytoplasmic vesicle</location>
        <location evidence="2">Phagosome membrane</location>
    </subcellularLocation>
    <subcellularLocation>
        <location evidence="1">Early endosome membrane</location>
    </subcellularLocation>
</comment>
<dbReference type="SUPFAM" id="SSF48350">
    <property type="entry name" value="GTPase activation domain, GAP"/>
    <property type="match status" value="1"/>
</dbReference>
<dbReference type="GO" id="GO:0007165">
    <property type="term" value="P:signal transduction"/>
    <property type="evidence" value="ECO:0007669"/>
    <property type="project" value="InterPro"/>
</dbReference>
<keyword evidence="8" id="KW-0472">Membrane</keyword>
<keyword evidence="5" id="KW-0967">Endosome</keyword>
<dbReference type="GeneTree" id="ENSGT00940000156762"/>
<dbReference type="GO" id="GO:0046856">
    <property type="term" value="P:phosphatidylinositol dephosphorylation"/>
    <property type="evidence" value="ECO:0007669"/>
    <property type="project" value="InterPro"/>
</dbReference>
<dbReference type="InterPro" id="IPR000198">
    <property type="entry name" value="RhoGAP_dom"/>
</dbReference>
<evidence type="ECO:0000256" key="2">
    <source>
        <dbReference type="ARBA" id="ARBA00004580"/>
    </source>
</evidence>
<dbReference type="FunFam" id="1.10.555.10:FF:000012">
    <property type="entry name" value="Putative inositol polyphosphate 5-phosphatase OCRL-1"/>
    <property type="match status" value="1"/>
</dbReference>
<dbReference type="Pfam" id="PF21310">
    <property type="entry name" value="OCRL-like_ASH"/>
    <property type="match status" value="1"/>
</dbReference>
<dbReference type="Gene3D" id="1.10.555.10">
    <property type="entry name" value="Rho GTPase activation protein"/>
    <property type="match status" value="1"/>
</dbReference>
<dbReference type="GO" id="GO:0070121">
    <property type="term" value="P:Kupffer's vesicle development"/>
    <property type="evidence" value="ECO:0007669"/>
    <property type="project" value="Ensembl"/>
</dbReference>
<organism evidence="11 12">
    <name type="scientific">Eptatretus burgeri</name>
    <name type="common">Inshore hagfish</name>
    <dbReference type="NCBI Taxonomy" id="7764"/>
    <lineage>
        <taxon>Eukaryota</taxon>
        <taxon>Metazoa</taxon>
        <taxon>Chordata</taxon>
        <taxon>Craniata</taxon>
        <taxon>Vertebrata</taxon>
        <taxon>Cyclostomata</taxon>
        <taxon>Myxini</taxon>
        <taxon>Myxiniformes</taxon>
        <taxon>Myxinidae</taxon>
        <taxon>Eptatretinae</taxon>
        <taxon>Eptatretus</taxon>
    </lineage>
</organism>
<dbReference type="InterPro" id="IPR047078">
    <property type="entry name" value="RhoGAP_OCRL1"/>
</dbReference>
<dbReference type="PANTHER" id="PTHR11200:SF300">
    <property type="entry name" value="TYPE II INOSITOL 1,4,5-TRISPHOSPHATE 5-PHOSPHATASE"/>
    <property type="match status" value="1"/>
</dbReference>
<dbReference type="SUPFAM" id="SSF56219">
    <property type="entry name" value="DNase I-like"/>
    <property type="match status" value="1"/>
</dbReference>
<dbReference type="InterPro" id="IPR000300">
    <property type="entry name" value="IPPc"/>
</dbReference>
<dbReference type="InterPro" id="IPR037793">
    <property type="entry name" value="OCRL1/INPP5B_INPP5c"/>
</dbReference>
<evidence type="ECO:0000256" key="8">
    <source>
        <dbReference type="ARBA" id="ARBA00023136"/>
    </source>
</evidence>
<protein>
    <recommendedName>
        <fullName evidence="4">phosphoinositide 5-phosphatase</fullName>
        <ecNumber evidence="4">3.1.3.36</ecNumber>
    </recommendedName>
</protein>
<dbReference type="GO" id="GO:0032402">
    <property type="term" value="P:melanosome transport"/>
    <property type="evidence" value="ECO:0007669"/>
    <property type="project" value="Ensembl"/>
</dbReference>
<accession>A0A8C4QI77</accession>
<evidence type="ECO:0000256" key="1">
    <source>
        <dbReference type="ARBA" id="ARBA00004146"/>
    </source>
</evidence>
<dbReference type="GO" id="GO:0052658">
    <property type="term" value="F:inositol-1,4,5-trisphosphate 5-phosphatase activity"/>
    <property type="evidence" value="ECO:0007669"/>
    <property type="project" value="TreeGrafter"/>
</dbReference>
<dbReference type="EC" id="3.1.3.36" evidence="4"/>
<dbReference type="Gene3D" id="3.60.10.10">
    <property type="entry name" value="Endonuclease/exonuclease/phosphatase"/>
    <property type="match status" value="1"/>
</dbReference>
<dbReference type="Pfam" id="PF16776">
    <property type="entry name" value="INPP5B_PH"/>
    <property type="match status" value="1"/>
</dbReference>
<dbReference type="GO" id="GO:0031901">
    <property type="term" value="C:early endosome membrane"/>
    <property type="evidence" value="ECO:0007669"/>
    <property type="project" value="UniProtKB-SubCell"/>
</dbReference>
<evidence type="ECO:0000256" key="4">
    <source>
        <dbReference type="ARBA" id="ARBA00013044"/>
    </source>
</evidence>
<dbReference type="InterPro" id="IPR013783">
    <property type="entry name" value="Ig-like_fold"/>
</dbReference>
<dbReference type="Proteomes" id="UP000694388">
    <property type="component" value="Unplaced"/>
</dbReference>
<keyword evidence="6" id="KW-0378">Hydrolase</keyword>
<name>A0A8C4QI77_EPTBU</name>
<evidence type="ECO:0000256" key="3">
    <source>
        <dbReference type="ARBA" id="ARBA00005910"/>
    </source>
</evidence>
<dbReference type="InterPro" id="IPR036691">
    <property type="entry name" value="Endo/exonu/phosph_ase_sf"/>
</dbReference>
<dbReference type="CDD" id="cd04380">
    <property type="entry name" value="RhoGAP_OCRL1"/>
    <property type="match status" value="1"/>
</dbReference>
<evidence type="ECO:0000256" key="6">
    <source>
        <dbReference type="ARBA" id="ARBA00022801"/>
    </source>
</evidence>
<dbReference type="SMART" id="SM00324">
    <property type="entry name" value="RhoGAP"/>
    <property type="match status" value="1"/>
</dbReference>
<dbReference type="GO" id="GO:0060271">
    <property type="term" value="P:cilium assembly"/>
    <property type="evidence" value="ECO:0007669"/>
    <property type="project" value="Ensembl"/>
</dbReference>
<evidence type="ECO:0000256" key="7">
    <source>
        <dbReference type="ARBA" id="ARBA00023098"/>
    </source>
</evidence>
<dbReference type="GO" id="GO:0030670">
    <property type="term" value="C:phagocytic vesicle membrane"/>
    <property type="evidence" value="ECO:0007669"/>
    <property type="project" value="UniProtKB-SubCell"/>
</dbReference>
<dbReference type="PANTHER" id="PTHR11200">
    <property type="entry name" value="INOSITOL 5-PHOSPHATASE"/>
    <property type="match status" value="1"/>
</dbReference>
<dbReference type="GO" id="GO:0004439">
    <property type="term" value="F:phosphatidylinositol-4,5-bisphosphate 5-phosphatase activity"/>
    <property type="evidence" value="ECO:0007669"/>
    <property type="project" value="UniProtKB-EC"/>
</dbReference>
<evidence type="ECO:0000256" key="9">
    <source>
        <dbReference type="ARBA" id="ARBA00023329"/>
    </source>
</evidence>
<dbReference type="InterPro" id="IPR046985">
    <property type="entry name" value="IP5"/>
</dbReference>
<comment type="similarity">
    <text evidence="3">Belongs to the inositol 1,4,5-trisphosphate 5-phosphatase type II family.</text>
</comment>
<evidence type="ECO:0000313" key="11">
    <source>
        <dbReference type="Ensembl" id="ENSEBUP00000015891.1"/>
    </source>
</evidence>
<dbReference type="Ensembl" id="ENSEBUT00000016467.1">
    <property type="protein sequence ID" value="ENSEBUP00000015891.1"/>
    <property type="gene ID" value="ENSEBUG00000010001.1"/>
</dbReference>
<dbReference type="Gene3D" id="2.30.29.110">
    <property type="match status" value="1"/>
</dbReference>
<keyword evidence="9" id="KW-0968">Cytoplasmic vesicle</keyword>
<keyword evidence="7" id="KW-0443">Lipid metabolism</keyword>
<dbReference type="AlphaFoldDB" id="A0A8C4QI77"/>
<dbReference type="GO" id="GO:0071871">
    <property type="term" value="P:response to epinephrine"/>
    <property type="evidence" value="ECO:0007669"/>
    <property type="project" value="Ensembl"/>
</dbReference>
<dbReference type="GO" id="GO:0005829">
    <property type="term" value="C:cytosol"/>
    <property type="evidence" value="ECO:0007669"/>
    <property type="project" value="TreeGrafter"/>
</dbReference>
<dbReference type="FunFam" id="2.60.40.10:FF:000132">
    <property type="entry name" value="Inositol polyphosphate 5-phosphatase OCRL-1 isoform b"/>
    <property type="match status" value="1"/>
</dbReference>
<dbReference type="InterPro" id="IPR031896">
    <property type="entry name" value="INPP5B_PH_dom"/>
</dbReference>
<reference evidence="11" key="2">
    <citation type="submission" date="2025-09" db="UniProtKB">
        <authorList>
            <consortium name="Ensembl"/>
        </authorList>
    </citation>
    <scope>IDENTIFICATION</scope>
</reference>
<evidence type="ECO:0000259" key="10">
    <source>
        <dbReference type="PROSITE" id="PS50238"/>
    </source>
</evidence>
<dbReference type="Pfam" id="PF22669">
    <property type="entry name" value="Exo_endo_phos2"/>
    <property type="match status" value="1"/>
</dbReference>
<keyword evidence="12" id="KW-1185">Reference proteome</keyword>
<dbReference type="Gene3D" id="2.60.40.10">
    <property type="entry name" value="Immunoglobulins"/>
    <property type="match status" value="1"/>
</dbReference>
<dbReference type="InterPro" id="IPR048869">
    <property type="entry name" value="OCRL-1_2_ASH"/>
</dbReference>
<dbReference type="InterPro" id="IPR008936">
    <property type="entry name" value="Rho_GTPase_activation_prot"/>
</dbReference>
<dbReference type="Pfam" id="PF00620">
    <property type="entry name" value="RhoGAP"/>
    <property type="match status" value="1"/>
</dbReference>
<feature type="domain" description="Rho-GAP" evidence="10">
    <location>
        <begin position="771"/>
        <end position="947"/>
    </location>
</feature>
<dbReference type="SMART" id="SM00128">
    <property type="entry name" value="IPPc"/>
    <property type="match status" value="1"/>
</dbReference>